<dbReference type="InterPro" id="IPR019650">
    <property type="entry name" value="DUF2513"/>
</dbReference>
<reference evidence="2" key="1">
    <citation type="submission" date="2018-03" db="EMBL/GenBank/DDBJ databases">
        <title>Genomic analysis of the strain SH-1 isolated from shrimp intestine.</title>
        <authorList>
            <person name="Kim Y.-S."/>
            <person name="Kim S.-E."/>
            <person name="Kim K.-H."/>
        </authorList>
    </citation>
    <scope>NUCLEOTIDE SEQUENCE [LARGE SCALE GENOMIC DNA]</scope>
    <source>
        <strain evidence="2">SH-1</strain>
    </source>
</reference>
<dbReference type="Proteomes" id="UP000237655">
    <property type="component" value="Chromosome"/>
</dbReference>
<keyword evidence="2" id="KW-1185">Reference proteome</keyword>
<proteinExistence type="predicted"/>
<sequence>MRRDDDLIRSLLFEFEQQEDWSLLFVKTLSMDAIDRNRLGHIHLMCDAGLVAPVNNDAYRLTNTGHDYLAAIRSDTVWQRTKNGAAKVGGLTLGMMKDLAVAYVKQEANNRLGIQL</sequence>
<organism evidence="1 2">
    <name type="scientific">Pukyongiella litopenaei</name>
    <dbReference type="NCBI Taxonomy" id="2605946"/>
    <lineage>
        <taxon>Bacteria</taxon>
        <taxon>Pseudomonadati</taxon>
        <taxon>Pseudomonadota</taxon>
        <taxon>Alphaproteobacteria</taxon>
        <taxon>Rhodobacterales</taxon>
        <taxon>Paracoccaceae</taxon>
        <taxon>Pukyongiella</taxon>
    </lineage>
</organism>
<accession>A0A2S0MP36</accession>
<evidence type="ECO:0000313" key="2">
    <source>
        <dbReference type="Proteomes" id="UP000237655"/>
    </source>
</evidence>
<dbReference type="AlphaFoldDB" id="A0A2S0MP36"/>
<protein>
    <submittedName>
        <fullName evidence="1">DUF2513 domain-containing protein</fullName>
    </submittedName>
</protein>
<dbReference type="KEGG" id="thas:C6Y53_06980"/>
<evidence type="ECO:0000313" key="1">
    <source>
        <dbReference type="EMBL" id="AVO37483.1"/>
    </source>
</evidence>
<dbReference type="EMBL" id="CP027665">
    <property type="protein sequence ID" value="AVO37483.1"/>
    <property type="molecule type" value="Genomic_DNA"/>
</dbReference>
<name>A0A2S0MP36_9RHOB</name>
<dbReference type="Pfam" id="PF10711">
    <property type="entry name" value="DUF2513"/>
    <property type="match status" value="1"/>
</dbReference>
<gene>
    <name evidence="1" type="ORF">C6Y53_06980</name>
</gene>